<comment type="caution">
    <text evidence="1">The sequence shown here is derived from an EMBL/GenBank/DDBJ whole genome shotgun (WGS) entry which is preliminary data.</text>
</comment>
<keyword evidence="2" id="KW-1185">Reference proteome</keyword>
<gene>
    <name evidence="1" type="ORF">H4W30_002070</name>
</gene>
<accession>A0ABR9L4F8</accession>
<reference evidence="1 2" key="1">
    <citation type="submission" date="2020-10" db="EMBL/GenBank/DDBJ databases">
        <title>Sequencing the genomes of 1000 actinobacteria strains.</title>
        <authorList>
            <person name="Klenk H.-P."/>
        </authorList>
    </citation>
    <scope>NUCLEOTIDE SEQUENCE [LARGE SCALE GENOMIC DNA]</scope>
    <source>
        <strain evidence="1 2">DSM 46661</strain>
    </source>
</reference>
<sequence length="157" mass="17453">MKTEDKPLHVRQAEALRRQAEGLRRLADMVEAHPEIQAYYLKPDEPITMTAWYATSPAELTAIMRAARQHKAKVEKDAFDDVYQLKVSWDGLTVAALANRGEVCERVVTGTETVTKTVPDPVKLAEVPTVEVTETVDKVEWVCRPLLAAEKAPAVTA</sequence>
<evidence type="ECO:0000313" key="2">
    <source>
        <dbReference type="Proteomes" id="UP000656548"/>
    </source>
</evidence>
<dbReference type="EMBL" id="JADBEJ010000003">
    <property type="protein sequence ID" value="MBE1575023.1"/>
    <property type="molecule type" value="Genomic_DNA"/>
</dbReference>
<dbReference type="RefSeq" id="WP_191334923.1">
    <property type="nucleotide sequence ID" value="NZ_JADBEJ010000003.1"/>
</dbReference>
<evidence type="ECO:0000313" key="1">
    <source>
        <dbReference type="EMBL" id="MBE1575023.1"/>
    </source>
</evidence>
<protein>
    <submittedName>
        <fullName evidence="1">Uncharacterized protein</fullName>
    </submittedName>
</protein>
<proteinExistence type="predicted"/>
<dbReference type="Proteomes" id="UP000656548">
    <property type="component" value="Unassembled WGS sequence"/>
</dbReference>
<name>A0ABR9L4F8_9PSEU</name>
<organism evidence="1 2">
    <name type="scientific">Amycolatopsis roodepoortensis</name>
    <dbReference type="NCBI Taxonomy" id="700274"/>
    <lineage>
        <taxon>Bacteria</taxon>
        <taxon>Bacillati</taxon>
        <taxon>Actinomycetota</taxon>
        <taxon>Actinomycetes</taxon>
        <taxon>Pseudonocardiales</taxon>
        <taxon>Pseudonocardiaceae</taxon>
        <taxon>Amycolatopsis</taxon>
    </lineage>
</organism>